<gene>
    <name evidence="1" type="ORF">H5410_042341</name>
</gene>
<dbReference type="Proteomes" id="UP000824120">
    <property type="component" value="Chromosome 8"/>
</dbReference>
<name>A0A9J5XU21_SOLCO</name>
<evidence type="ECO:0000313" key="1">
    <source>
        <dbReference type="EMBL" id="KAG5591827.1"/>
    </source>
</evidence>
<accession>A0A9J5XU21</accession>
<proteinExistence type="predicted"/>
<dbReference type="EMBL" id="JACXVP010000008">
    <property type="protein sequence ID" value="KAG5591827.1"/>
    <property type="molecule type" value="Genomic_DNA"/>
</dbReference>
<evidence type="ECO:0000313" key="2">
    <source>
        <dbReference type="Proteomes" id="UP000824120"/>
    </source>
</evidence>
<organism evidence="1 2">
    <name type="scientific">Solanum commersonii</name>
    <name type="common">Commerson's wild potato</name>
    <name type="synonym">Commerson's nightshade</name>
    <dbReference type="NCBI Taxonomy" id="4109"/>
    <lineage>
        <taxon>Eukaryota</taxon>
        <taxon>Viridiplantae</taxon>
        <taxon>Streptophyta</taxon>
        <taxon>Embryophyta</taxon>
        <taxon>Tracheophyta</taxon>
        <taxon>Spermatophyta</taxon>
        <taxon>Magnoliopsida</taxon>
        <taxon>eudicotyledons</taxon>
        <taxon>Gunneridae</taxon>
        <taxon>Pentapetalae</taxon>
        <taxon>asterids</taxon>
        <taxon>lamiids</taxon>
        <taxon>Solanales</taxon>
        <taxon>Solanaceae</taxon>
        <taxon>Solanoideae</taxon>
        <taxon>Solaneae</taxon>
        <taxon>Solanum</taxon>
    </lineage>
</organism>
<comment type="caution">
    <text evidence="1">The sequence shown here is derived from an EMBL/GenBank/DDBJ whole genome shotgun (WGS) entry which is preliminary data.</text>
</comment>
<reference evidence="1 2" key="1">
    <citation type="submission" date="2020-09" db="EMBL/GenBank/DDBJ databases">
        <title>De no assembly of potato wild relative species, Solanum commersonii.</title>
        <authorList>
            <person name="Cho K."/>
        </authorList>
    </citation>
    <scope>NUCLEOTIDE SEQUENCE [LARGE SCALE GENOMIC DNA]</scope>
    <source>
        <strain evidence="1">LZ3.2</strain>
        <tissue evidence="1">Leaf</tissue>
    </source>
</reference>
<sequence length="99" mass="11626">MIARKGQTKQRLFQSESPFKRKELNFLLITLGSKHLSRKVLRFNTCGPNNTRESRSHQPPLLIGLYDNQRIHNEHDIHDLPNCKCKEKVAYQLIVLINF</sequence>
<keyword evidence="2" id="KW-1185">Reference proteome</keyword>
<dbReference type="AlphaFoldDB" id="A0A9J5XU21"/>
<protein>
    <submittedName>
        <fullName evidence="1">Uncharacterized protein</fullName>
    </submittedName>
</protein>